<evidence type="ECO:0000313" key="8">
    <source>
        <dbReference type="Proteomes" id="UP000054248"/>
    </source>
</evidence>
<reference evidence="8" key="2">
    <citation type="submission" date="2015-01" db="EMBL/GenBank/DDBJ databases">
        <title>Evolutionary Origins and Diversification of the Mycorrhizal Mutualists.</title>
        <authorList>
            <consortium name="DOE Joint Genome Institute"/>
            <consortium name="Mycorrhizal Genomics Consortium"/>
            <person name="Kohler A."/>
            <person name="Kuo A."/>
            <person name="Nagy L.G."/>
            <person name="Floudas D."/>
            <person name="Copeland A."/>
            <person name="Barry K.W."/>
            <person name="Cichocki N."/>
            <person name="Veneault-Fourrey C."/>
            <person name="LaButti K."/>
            <person name="Lindquist E.A."/>
            <person name="Lipzen A."/>
            <person name="Lundell T."/>
            <person name="Morin E."/>
            <person name="Murat C."/>
            <person name="Riley R."/>
            <person name="Ohm R."/>
            <person name="Sun H."/>
            <person name="Tunlid A."/>
            <person name="Henrissat B."/>
            <person name="Grigoriev I.V."/>
            <person name="Hibbett D.S."/>
            <person name="Martin F."/>
        </authorList>
    </citation>
    <scope>NUCLEOTIDE SEQUENCE [LARGE SCALE GENOMIC DNA]</scope>
    <source>
        <strain evidence="8">MUT 4182</strain>
    </source>
</reference>
<evidence type="ECO:0000256" key="5">
    <source>
        <dbReference type="ARBA" id="ARBA00040665"/>
    </source>
</evidence>
<evidence type="ECO:0000259" key="6">
    <source>
        <dbReference type="Pfam" id="PF17874"/>
    </source>
</evidence>
<proteinExistence type="predicted"/>
<dbReference type="GO" id="GO:0003341">
    <property type="term" value="P:cilium movement"/>
    <property type="evidence" value="ECO:0007669"/>
    <property type="project" value="TreeGrafter"/>
</dbReference>
<dbReference type="SMART" id="SM00028">
    <property type="entry name" value="TPR"/>
    <property type="match status" value="5"/>
</dbReference>
<organism evidence="7 8">
    <name type="scientific">Tulasnella calospora MUT 4182</name>
    <dbReference type="NCBI Taxonomy" id="1051891"/>
    <lineage>
        <taxon>Eukaryota</taxon>
        <taxon>Fungi</taxon>
        <taxon>Dikarya</taxon>
        <taxon>Basidiomycota</taxon>
        <taxon>Agaricomycotina</taxon>
        <taxon>Agaricomycetes</taxon>
        <taxon>Cantharellales</taxon>
        <taxon>Tulasnellaceae</taxon>
        <taxon>Tulasnella</taxon>
    </lineage>
</organism>
<gene>
    <name evidence="7" type="ORF">M407DRAFT_245278</name>
</gene>
<dbReference type="GO" id="GO:0005929">
    <property type="term" value="C:cilium"/>
    <property type="evidence" value="ECO:0007669"/>
    <property type="project" value="TreeGrafter"/>
</dbReference>
<name>A0A0C3KL26_9AGAM</name>
<dbReference type="AlphaFoldDB" id="A0A0C3KL26"/>
<dbReference type="PANTHER" id="PTHR46630">
    <property type="entry name" value="TETRATRICOPEPTIDE REPEAT PROTEIN 29"/>
    <property type="match status" value="1"/>
</dbReference>
<keyword evidence="8" id="KW-1185">Reference proteome</keyword>
<evidence type="ECO:0000256" key="3">
    <source>
        <dbReference type="ARBA" id="ARBA00022737"/>
    </source>
</evidence>
<evidence type="ECO:0000256" key="4">
    <source>
        <dbReference type="ARBA" id="ARBA00022803"/>
    </source>
</evidence>
<dbReference type="Proteomes" id="UP000054248">
    <property type="component" value="Unassembled WGS sequence"/>
</dbReference>
<dbReference type="InterPro" id="IPR011990">
    <property type="entry name" value="TPR-like_helical_dom_sf"/>
</dbReference>
<protein>
    <recommendedName>
        <fullName evidence="5">Tetratricopeptide repeat protein 29</fullName>
    </recommendedName>
</protein>
<evidence type="ECO:0000313" key="7">
    <source>
        <dbReference type="EMBL" id="KIO22133.1"/>
    </source>
</evidence>
<comment type="subcellular location">
    <subcellularLocation>
        <location evidence="1">Cytoplasm</location>
    </subcellularLocation>
</comment>
<dbReference type="InterPro" id="IPR019734">
    <property type="entry name" value="TPR_rpt"/>
</dbReference>
<dbReference type="EMBL" id="KN823118">
    <property type="protein sequence ID" value="KIO22133.1"/>
    <property type="molecule type" value="Genomic_DNA"/>
</dbReference>
<dbReference type="GO" id="GO:0005737">
    <property type="term" value="C:cytoplasm"/>
    <property type="evidence" value="ECO:0007669"/>
    <property type="project" value="UniProtKB-SubCell"/>
</dbReference>
<dbReference type="HOGENOM" id="CLU_081073_0_0_1"/>
<keyword evidence="2" id="KW-0963">Cytoplasm</keyword>
<dbReference type="OrthoDB" id="10578629at2759"/>
<dbReference type="PANTHER" id="PTHR46630:SF1">
    <property type="entry name" value="TETRATRICOPEPTIDE REPEAT PROTEIN 29"/>
    <property type="match status" value="1"/>
</dbReference>
<evidence type="ECO:0000256" key="1">
    <source>
        <dbReference type="ARBA" id="ARBA00004496"/>
    </source>
</evidence>
<feature type="domain" description="MalT-like TPR region" evidence="6">
    <location>
        <begin position="2"/>
        <end position="179"/>
    </location>
</feature>
<evidence type="ECO:0000256" key="2">
    <source>
        <dbReference type="ARBA" id="ARBA00022490"/>
    </source>
</evidence>
<dbReference type="Gene3D" id="1.25.40.10">
    <property type="entry name" value="Tetratricopeptide repeat domain"/>
    <property type="match status" value="2"/>
</dbReference>
<dbReference type="Pfam" id="PF17874">
    <property type="entry name" value="TPR_MalT"/>
    <property type="match status" value="1"/>
</dbReference>
<keyword evidence="4" id="KW-0802">TPR repeat</keyword>
<accession>A0A0C3KL26</accession>
<dbReference type="InterPro" id="IPR051476">
    <property type="entry name" value="Bac_ResReg_Asp_Phosphatase"/>
</dbReference>
<sequence>MCRRKGQFTDAQPFLENAVAIASQSGDRIGETKATRTLGRLAWNLKDTAKATAILTNATETARQLGLSSVLCECLDSLGSIQVEEQRPEQAEQLFQECVSISRSTNQELMLARALTGLGDIRRERGELSEAEAYLEESCAILERISFQGWDCIFSASSLAKVKEAQGDKEPALLWYEKAIVESRTLGQKLELSEWLTEKGRILQETQRYAEAALCFEASLVLDQGLENAEDVEMDIERLVSIPKTGLQIRDGRDDVGAANLI</sequence>
<reference evidence="7 8" key="1">
    <citation type="submission" date="2014-04" db="EMBL/GenBank/DDBJ databases">
        <authorList>
            <consortium name="DOE Joint Genome Institute"/>
            <person name="Kuo A."/>
            <person name="Girlanda M."/>
            <person name="Perotto S."/>
            <person name="Kohler A."/>
            <person name="Nagy L.G."/>
            <person name="Floudas D."/>
            <person name="Copeland A."/>
            <person name="Barry K.W."/>
            <person name="Cichocki N."/>
            <person name="Veneault-Fourrey C."/>
            <person name="LaButti K."/>
            <person name="Lindquist E.A."/>
            <person name="Lipzen A."/>
            <person name="Lundell T."/>
            <person name="Morin E."/>
            <person name="Murat C."/>
            <person name="Sun H."/>
            <person name="Tunlid A."/>
            <person name="Henrissat B."/>
            <person name="Grigoriev I.V."/>
            <person name="Hibbett D.S."/>
            <person name="Martin F."/>
            <person name="Nordberg H.P."/>
            <person name="Cantor M.N."/>
            <person name="Hua S.X."/>
        </authorList>
    </citation>
    <scope>NUCLEOTIDE SEQUENCE [LARGE SCALE GENOMIC DNA]</scope>
    <source>
        <strain evidence="7 8">MUT 4182</strain>
    </source>
</reference>
<dbReference type="InterPro" id="IPR041617">
    <property type="entry name" value="TPR_MalT"/>
</dbReference>
<dbReference type="SUPFAM" id="SSF48452">
    <property type="entry name" value="TPR-like"/>
    <property type="match status" value="2"/>
</dbReference>
<keyword evidence="3" id="KW-0677">Repeat</keyword>